<name>A0A0J7KZA6_LASNI</name>
<evidence type="ECO:0000256" key="3">
    <source>
        <dbReference type="ARBA" id="ARBA00023052"/>
    </source>
</evidence>
<evidence type="ECO:0000259" key="4">
    <source>
        <dbReference type="Pfam" id="PF02780"/>
    </source>
</evidence>
<dbReference type="InterPro" id="IPR029061">
    <property type="entry name" value="THDP-binding"/>
</dbReference>
<dbReference type="GO" id="GO:0016491">
    <property type="term" value="F:oxidoreductase activity"/>
    <property type="evidence" value="ECO:0007669"/>
    <property type="project" value="UniProtKB-KW"/>
</dbReference>
<reference evidence="5 6" key="1">
    <citation type="submission" date="2015-04" db="EMBL/GenBank/DDBJ databases">
        <title>Lasius niger genome sequencing.</title>
        <authorList>
            <person name="Konorov E.A."/>
            <person name="Nikitin M.A."/>
            <person name="Kirill M.V."/>
            <person name="Chang P."/>
        </authorList>
    </citation>
    <scope>NUCLEOTIDE SEQUENCE [LARGE SCALE GENOMIC DNA]</scope>
    <source>
        <tissue evidence="5">Whole</tissue>
    </source>
</reference>
<evidence type="ECO:0000256" key="2">
    <source>
        <dbReference type="ARBA" id="ARBA00023002"/>
    </source>
</evidence>
<dbReference type="InterPro" id="IPR009014">
    <property type="entry name" value="Transketo_C/PFOR_II"/>
</dbReference>
<dbReference type="SUPFAM" id="SSF52922">
    <property type="entry name" value="TK C-terminal domain-like"/>
    <property type="match status" value="1"/>
</dbReference>
<comment type="caution">
    <text evidence="5">The sequence shown here is derived from an EMBL/GenBank/DDBJ whole genome shotgun (WGS) entry which is preliminary data.</text>
</comment>
<gene>
    <name evidence="5" type="ORF">RF55_4075</name>
</gene>
<evidence type="ECO:0000313" key="6">
    <source>
        <dbReference type="Proteomes" id="UP000036403"/>
    </source>
</evidence>
<dbReference type="PANTHER" id="PTHR43257:SF2">
    <property type="entry name" value="PYRUVATE DEHYDROGENASE E1 COMPONENT SUBUNIT BETA"/>
    <property type="match status" value="1"/>
</dbReference>
<proteinExistence type="predicted"/>
<dbReference type="PANTHER" id="PTHR43257">
    <property type="entry name" value="PYRUVATE DEHYDROGENASE E1 COMPONENT BETA SUBUNIT"/>
    <property type="match status" value="1"/>
</dbReference>
<keyword evidence="6" id="KW-1185">Reference proteome</keyword>
<feature type="domain" description="Transketolase C-terminal" evidence="4">
    <location>
        <begin position="69"/>
        <end position="110"/>
    </location>
</feature>
<dbReference type="InterPro" id="IPR033248">
    <property type="entry name" value="Transketolase_C"/>
</dbReference>
<evidence type="ECO:0000256" key="1">
    <source>
        <dbReference type="ARBA" id="ARBA00001964"/>
    </source>
</evidence>
<comment type="cofactor">
    <cofactor evidence="1">
        <name>thiamine diphosphate</name>
        <dbReference type="ChEBI" id="CHEBI:58937"/>
    </cofactor>
</comment>
<dbReference type="Pfam" id="PF02780">
    <property type="entry name" value="Transketolase_C"/>
    <property type="match status" value="1"/>
</dbReference>
<evidence type="ECO:0000313" key="5">
    <source>
        <dbReference type="EMBL" id="KMQ95696.1"/>
    </source>
</evidence>
<sequence length="110" mass="12665">MTSKPNDTKKLLLAAIEDNDPVIFLECLGTYFNTYKSNEYTFSVQEEVSDEYEVAELGKAKVLKSYQFEEQPDLTIVTYGSKVYDCEYALKLLEEEGFKIELIDLQTLQP</sequence>
<keyword evidence="3" id="KW-0786">Thiamine pyrophosphate</keyword>
<keyword evidence="2" id="KW-0560">Oxidoreductase</keyword>
<dbReference type="Gene3D" id="3.40.50.920">
    <property type="match status" value="1"/>
</dbReference>
<dbReference type="EMBL" id="LBMM01001817">
    <property type="protein sequence ID" value="KMQ95696.1"/>
    <property type="molecule type" value="Genomic_DNA"/>
</dbReference>
<organism evidence="5 6">
    <name type="scientific">Lasius niger</name>
    <name type="common">Black garden ant</name>
    <dbReference type="NCBI Taxonomy" id="67767"/>
    <lineage>
        <taxon>Eukaryota</taxon>
        <taxon>Metazoa</taxon>
        <taxon>Ecdysozoa</taxon>
        <taxon>Arthropoda</taxon>
        <taxon>Hexapoda</taxon>
        <taxon>Insecta</taxon>
        <taxon>Pterygota</taxon>
        <taxon>Neoptera</taxon>
        <taxon>Endopterygota</taxon>
        <taxon>Hymenoptera</taxon>
        <taxon>Apocrita</taxon>
        <taxon>Aculeata</taxon>
        <taxon>Formicoidea</taxon>
        <taxon>Formicidae</taxon>
        <taxon>Formicinae</taxon>
        <taxon>Lasius</taxon>
        <taxon>Lasius</taxon>
    </lineage>
</organism>
<dbReference type="SUPFAM" id="SSF52518">
    <property type="entry name" value="Thiamin diphosphate-binding fold (THDP-binding)"/>
    <property type="match status" value="1"/>
</dbReference>
<dbReference type="Proteomes" id="UP000036403">
    <property type="component" value="Unassembled WGS sequence"/>
</dbReference>
<accession>A0A0J7KZA6</accession>
<protein>
    <submittedName>
        <fullName evidence="5">2-oxoisovalerate dehydrogenase subunit beta</fullName>
    </submittedName>
</protein>
<dbReference type="AlphaFoldDB" id="A0A0J7KZA6"/>
<dbReference type="Gene3D" id="3.40.50.970">
    <property type="match status" value="1"/>
</dbReference>
<dbReference type="PaxDb" id="67767-A0A0J7KZA6"/>
<dbReference type="STRING" id="67767.A0A0J7KZA6"/>